<keyword evidence="6 10" id="KW-0694">RNA-binding</keyword>
<organism evidence="13 14">
    <name type="scientific">Saccoglossus kowalevskii</name>
    <name type="common">Acorn worm</name>
    <dbReference type="NCBI Taxonomy" id="10224"/>
    <lineage>
        <taxon>Eukaryota</taxon>
        <taxon>Metazoa</taxon>
        <taxon>Hemichordata</taxon>
        <taxon>Enteropneusta</taxon>
        <taxon>Harrimaniidae</taxon>
        <taxon>Saccoglossus</taxon>
    </lineage>
</organism>
<dbReference type="InterPro" id="IPR011989">
    <property type="entry name" value="ARM-like"/>
</dbReference>
<evidence type="ECO:0000259" key="12">
    <source>
        <dbReference type="Pfam" id="PF19282"/>
    </source>
</evidence>
<keyword evidence="5 10" id="KW-0820">tRNA-binding</keyword>
<sequence>MAIKDYGKGARKSTSNKQEKMFICNKAAQLLSMVFVIEYPHKWMTFFTDLHRLLSYGVKAVDLYLRILMAIDSEVVDREIVHTTEDAQRNTLIKDAMREQCIPEMVEMWYMILRTYENSSSEVTCLCLEVIGAYVSWIDISLIANERFITLLLHHLSVDVLRESACDCLHEIISKGMNPMAKTQLVESLVSVLERAHILPPAQDEDIDFVAKLAKLINGVGTNLLVSWNKLLKSGNEVDAEKTFQAIDNKVSLMLRFLGDEDDDISLAVTEFAHDYVTTLKQVSCMQFVWLQWETLVFTKVELAVRFLYNLGEAIPANQSNHFMGDSPKVIAMKEMMSTLVRSGVVGHSHFAVGLQVFETFARYDKFFNLTPQHIPEVIAAFLDERGMRNPNAMLRSRTSYLFSRFVKSTRQHLHPYTDEILKTLATFMVAAPPDNGHSMLLSNDDKLFIYESAGVLIVASQFPPEKKQLQMKTLLSPLIQKFNTMLTKLCAECDEAQQLVYAEIVSQCISFASRTSKAFHSQQTMTQCGCDVCYIEALQVFLLAMNTPYQRQIVHSAVRQYLHRMIVCLEGDVLPYIPIAVENLLKSSCTAKDIQEFIPLINQIISKFKYGFRDFIYERIIPTCFLAPLKSTFDLGDGQTYLALQEDGALLKTVVSKQGRNAYRFLQEEYLPSLQISPGLSQEFCEALQQTDLKVFRNYFKVFLLRLKS</sequence>
<evidence type="ECO:0000256" key="1">
    <source>
        <dbReference type="ARBA" id="ARBA00004496"/>
    </source>
</evidence>
<reference evidence="14" key="1">
    <citation type="submission" date="2025-08" db="UniProtKB">
        <authorList>
            <consortium name="RefSeq"/>
        </authorList>
    </citation>
    <scope>IDENTIFICATION</scope>
    <source>
        <tissue evidence="14">Testes</tissue>
    </source>
</reference>
<name>A0ABM0MC47_SACKO</name>
<dbReference type="RefSeq" id="XP_006817588.1">
    <property type="nucleotide sequence ID" value="XM_006817525.1"/>
</dbReference>
<dbReference type="Proteomes" id="UP000694865">
    <property type="component" value="Unplaced"/>
</dbReference>
<feature type="domain" description="Exportin-T C-terminal" evidence="12">
    <location>
        <begin position="612"/>
        <end position="706"/>
    </location>
</feature>
<evidence type="ECO:0000256" key="8">
    <source>
        <dbReference type="ARBA" id="ARBA00029784"/>
    </source>
</evidence>
<evidence type="ECO:0000313" key="13">
    <source>
        <dbReference type="Proteomes" id="UP000694865"/>
    </source>
</evidence>
<dbReference type="InterPro" id="IPR016024">
    <property type="entry name" value="ARM-type_fold"/>
</dbReference>
<evidence type="ECO:0000256" key="4">
    <source>
        <dbReference type="ARBA" id="ARBA00022490"/>
    </source>
</evidence>
<dbReference type="GeneID" id="102808140"/>
<evidence type="ECO:0000259" key="11">
    <source>
        <dbReference type="Pfam" id="PF08389"/>
    </source>
</evidence>
<dbReference type="InterPro" id="IPR045546">
    <property type="entry name" value="Exportin-T_C"/>
</dbReference>
<comment type="subcellular location">
    <subcellularLocation>
        <location evidence="1 10">Cytoplasm</location>
    </subcellularLocation>
    <subcellularLocation>
        <location evidence="10">Nucleus</location>
    </subcellularLocation>
    <text evidence="10">Shuttles between the nucleus and the cytoplasm.</text>
</comment>
<dbReference type="Pfam" id="PF19282">
    <property type="entry name" value="Exportin-T"/>
    <property type="match status" value="2"/>
</dbReference>
<dbReference type="PANTHER" id="PTHR15952">
    <property type="entry name" value="EXPORTIN-T/LOS1"/>
    <property type="match status" value="1"/>
</dbReference>
<dbReference type="InterPro" id="IPR040017">
    <property type="entry name" value="XPOT"/>
</dbReference>
<feature type="domain" description="Exportin-1/Importin-beta-like" evidence="11">
    <location>
        <begin position="22"/>
        <end position="169"/>
    </location>
</feature>
<dbReference type="Pfam" id="PF08389">
    <property type="entry name" value="Xpo1"/>
    <property type="match status" value="1"/>
</dbReference>
<evidence type="ECO:0000256" key="6">
    <source>
        <dbReference type="ARBA" id="ARBA00022884"/>
    </source>
</evidence>
<dbReference type="InterPro" id="IPR013598">
    <property type="entry name" value="Exportin-1/Importin-b-like"/>
</dbReference>
<accession>A0ABM0MC47</accession>
<evidence type="ECO:0000256" key="9">
    <source>
        <dbReference type="ARBA" id="ARBA00032199"/>
    </source>
</evidence>
<evidence type="ECO:0000256" key="2">
    <source>
        <dbReference type="ARBA" id="ARBA00018928"/>
    </source>
</evidence>
<comment type="function">
    <text evidence="10">tRNA nucleus export receptor which facilitates tRNA translocation across the nuclear pore complex.</text>
</comment>
<evidence type="ECO:0000256" key="7">
    <source>
        <dbReference type="ARBA" id="ARBA00023242"/>
    </source>
</evidence>
<evidence type="ECO:0000256" key="5">
    <source>
        <dbReference type="ARBA" id="ARBA00022555"/>
    </source>
</evidence>
<keyword evidence="3 10" id="KW-0813">Transport</keyword>
<keyword evidence="4 10" id="KW-0963">Cytoplasm</keyword>
<evidence type="ECO:0000256" key="10">
    <source>
        <dbReference type="RuleBase" id="RU366037"/>
    </source>
</evidence>
<keyword evidence="7 10" id="KW-0539">Nucleus</keyword>
<dbReference type="PANTHER" id="PTHR15952:SF11">
    <property type="entry name" value="EXPORTIN-T"/>
    <property type="match status" value="1"/>
</dbReference>
<proteinExistence type="inferred from homology"/>
<evidence type="ECO:0000313" key="14">
    <source>
        <dbReference type="RefSeq" id="XP_006817588.1"/>
    </source>
</evidence>
<dbReference type="SUPFAM" id="SSF48371">
    <property type="entry name" value="ARM repeat"/>
    <property type="match status" value="1"/>
</dbReference>
<comment type="similarity">
    <text evidence="10">Belongs to the exportin family.</text>
</comment>
<gene>
    <name evidence="14" type="primary">LOC102808140</name>
</gene>
<evidence type="ECO:0000256" key="3">
    <source>
        <dbReference type="ARBA" id="ARBA00022448"/>
    </source>
</evidence>
<feature type="domain" description="Exportin-T C-terminal" evidence="12">
    <location>
        <begin position="298"/>
        <end position="610"/>
    </location>
</feature>
<dbReference type="Gene3D" id="1.25.10.10">
    <property type="entry name" value="Leucine-rich Repeat Variant"/>
    <property type="match status" value="3"/>
</dbReference>
<keyword evidence="13" id="KW-1185">Reference proteome</keyword>
<protein>
    <recommendedName>
        <fullName evidence="2 10">Exportin-T</fullName>
    </recommendedName>
    <alternativeName>
        <fullName evidence="8 10">Exportin(tRNA)</fullName>
    </alternativeName>
    <alternativeName>
        <fullName evidence="9 10">tRNA exportin</fullName>
    </alternativeName>
</protein>